<dbReference type="Proteomes" id="UP000616885">
    <property type="component" value="Unassembled WGS sequence"/>
</dbReference>
<dbReference type="Gene3D" id="1.25.10.10">
    <property type="entry name" value="Leucine-rich Repeat Variant"/>
    <property type="match status" value="1"/>
</dbReference>
<dbReference type="InterPro" id="IPR011989">
    <property type="entry name" value="ARM-like"/>
</dbReference>
<keyword evidence="4" id="KW-0406">Ion transport</keyword>
<feature type="domain" description="ATPase V1 complex subunit H C-terminal" evidence="5">
    <location>
        <begin position="437"/>
        <end position="555"/>
    </location>
</feature>
<organism evidence="6 7">
    <name type="scientific">Bionectria ochroleuca</name>
    <name type="common">Gliocladium roseum</name>
    <dbReference type="NCBI Taxonomy" id="29856"/>
    <lineage>
        <taxon>Eukaryota</taxon>
        <taxon>Fungi</taxon>
        <taxon>Dikarya</taxon>
        <taxon>Ascomycota</taxon>
        <taxon>Pezizomycotina</taxon>
        <taxon>Sordariomycetes</taxon>
        <taxon>Hypocreomycetidae</taxon>
        <taxon>Hypocreales</taxon>
        <taxon>Bionectriaceae</taxon>
        <taxon>Clonostachys</taxon>
    </lineage>
</organism>
<protein>
    <recommendedName>
        <fullName evidence="5">ATPase V1 complex subunit H C-terminal domain-containing protein</fullName>
    </recommendedName>
</protein>
<evidence type="ECO:0000256" key="3">
    <source>
        <dbReference type="ARBA" id="ARBA00022781"/>
    </source>
</evidence>
<dbReference type="Gene3D" id="1.25.40.150">
    <property type="entry name" value="V-type ATPase, subunit H, C-terminal domain"/>
    <property type="match status" value="1"/>
</dbReference>
<comment type="caution">
    <text evidence="6">The sequence shown here is derived from an EMBL/GenBank/DDBJ whole genome shotgun (WGS) entry which is preliminary data.</text>
</comment>
<dbReference type="SUPFAM" id="SSF48371">
    <property type="entry name" value="ARM repeat"/>
    <property type="match status" value="1"/>
</dbReference>
<evidence type="ECO:0000256" key="1">
    <source>
        <dbReference type="ARBA" id="ARBA00008613"/>
    </source>
</evidence>
<proteinExistence type="inferred from homology"/>
<keyword evidence="3" id="KW-0375">Hydrogen ion transport</keyword>
<dbReference type="EMBL" id="JADCTT010000004">
    <property type="protein sequence ID" value="KAF9753569.1"/>
    <property type="molecule type" value="Genomic_DNA"/>
</dbReference>
<comment type="similarity">
    <text evidence="1">Belongs to the V-ATPase H subunit family.</text>
</comment>
<evidence type="ECO:0000259" key="5">
    <source>
        <dbReference type="Pfam" id="PF11698"/>
    </source>
</evidence>
<evidence type="ECO:0000256" key="4">
    <source>
        <dbReference type="ARBA" id="ARBA00023065"/>
    </source>
</evidence>
<evidence type="ECO:0000256" key="2">
    <source>
        <dbReference type="ARBA" id="ARBA00022448"/>
    </source>
</evidence>
<dbReference type="GO" id="GO:0000329">
    <property type="term" value="C:fungal-type vacuole membrane"/>
    <property type="evidence" value="ECO:0007669"/>
    <property type="project" value="TreeGrafter"/>
</dbReference>
<dbReference type="GO" id="GO:0000221">
    <property type="term" value="C:vacuolar proton-transporting V-type ATPase, V1 domain"/>
    <property type="evidence" value="ECO:0007669"/>
    <property type="project" value="InterPro"/>
</dbReference>
<dbReference type="GO" id="GO:0046961">
    <property type="term" value="F:proton-transporting ATPase activity, rotational mechanism"/>
    <property type="evidence" value="ECO:0007669"/>
    <property type="project" value="InterPro"/>
</dbReference>
<dbReference type="FunFam" id="1.25.10.10:FF:000326">
    <property type="entry name" value="V-type proton ATPase subunit H"/>
    <property type="match status" value="1"/>
</dbReference>
<dbReference type="Pfam" id="PF03224">
    <property type="entry name" value="V-ATPase_H_N"/>
    <property type="match status" value="1"/>
</dbReference>
<dbReference type="PANTHER" id="PTHR10698">
    <property type="entry name" value="V-TYPE PROTON ATPASE SUBUNIT H"/>
    <property type="match status" value="1"/>
</dbReference>
<name>A0A8H7NCY7_BIOOC</name>
<dbReference type="InterPro" id="IPR038497">
    <property type="entry name" value="ATPase_V1-cplx_hsu_C_sf"/>
</dbReference>
<evidence type="ECO:0000313" key="6">
    <source>
        <dbReference type="EMBL" id="KAF9753569.1"/>
    </source>
</evidence>
<dbReference type="InterPro" id="IPR011987">
    <property type="entry name" value="ATPase_V1-cplx_hsu_C"/>
</dbReference>
<dbReference type="InterPro" id="IPR016024">
    <property type="entry name" value="ARM-type_fold"/>
</dbReference>
<gene>
    <name evidence="6" type="ORF">IM811_012327</name>
</gene>
<dbReference type="AlphaFoldDB" id="A0A8H7NCY7"/>
<reference evidence="6" key="1">
    <citation type="submission" date="2020-10" db="EMBL/GenBank/DDBJ databases">
        <title>High-Quality Genome Resource of Clonostachys rosea strain S41 by Oxford Nanopore Long-Read Sequencing.</title>
        <authorList>
            <person name="Wang H."/>
        </authorList>
    </citation>
    <scope>NUCLEOTIDE SEQUENCE</scope>
    <source>
        <strain evidence="6">S41</strain>
    </source>
</reference>
<dbReference type="PANTHER" id="PTHR10698:SF0">
    <property type="entry name" value="V-TYPE PROTON ATPASE SUBUNIT H"/>
    <property type="match status" value="1"/>
</dbReference>
<evidence type="ECO:0000313" key="7">
    <source>
        <dbReference type="Proteomes" id="UP000616885"/>
    </source>
</evidence>
<accession>A0A8H7NCY7</accession>
<sequence>MEVKHRHKRTRRCGWSNHFSVAHASFSLSKVPHKRELRHYIIKQRRWIRLATPPHPLHRRHEQLHPPVFVIDRLQSRPPTATMSLDTQTYLVSLQSNIRQRPIPWDGAVRAGTLTEEQYTKIRAVDKAKKPEQRKEIVESDFDGYRLLFVGASGKPSVLESASQHANVVQYILVLLSDLLNDVPSLAKALFVNIDPYRHIIPLLKSTTAEDPIPLLAAHALTALMATARDESSYTEQALPLIFSYLSGLVKSSDAGLQDIAVQEYSTLLFGHISREQFWNQRSETIQPLIKILHNAAGIEHDSNSSASLWSGNTTVRSEGQIGGGVGLQLLYHVLLVIWQISFESEEIGDELSNEYDVILLYTQLLRLSPKEKTTRLILSTFYNLIEKNQRSLLPTAVLARLPGVLENLTSRHLTDPDLLEDLEALKEMLEEYTKTKTTFDEYVAEVQAGHLRWSPPHRNTVFWAENARKILDFENGEIPRKLAEIMSQPWDNDKQVLAIACNDVGCLVKEVPEKRHQLEKIGLKRRVMELMQSEDENVRWESLRALGGWLKYSFES</sequence>
<dbReference type="InterPro" id="IPR004908">
    <property type="entry name" value="ATPase_V1-cplx_hsu"/>
</dbReference>
<dbReference type="Pfam" id="PF11698">
    <property type="entry name" value="V-ATPase_H_C"/>
    <property type="match status" value="1"/>
</dbReference>
<keyword evidence="2" id="KW-0813">Transport</keyword>
<dbReference type="FunFam" id="1.25.40.150:FF:000002">
    <property type="entry name" value="V-type proton ATPase subunit H"/>
    <property type="match status" value="1"/>
</dbReference>